<sequence length="148" mass="16836">MHLSKTFLLSAVLVLALVQTAFASVYSQLHFMKVIEPKDGQDYRAGEKLKVKYSMQPLIDEQTSMGRALKLDVNFHRRTGNQKQQQIGAIHKSCPVTAKNDKYVVHTKEWTIPKNTKPGSYAVDFVELVQFRRTQITATETIKVNIVD</sequence>
<feature type="chain" id="PRO_5001725962" description="Phosphatidylglycerol/phosphatidylinositol transfer protein" evidence="1">
    <location>
        <begin position="24"/>
        <end position="148"/>
    </location>
</feature>
<name>A0A077W7R6_9FUNG</name>
<feature type="signal peptide" evidence="1">
    <location>
        <begin position="1"/>
        <end position="23"/>
    </location>
</feature>
<accession>A0A077W7R6</accession>
<dbReference type="OrthoDB" id="2240906at2759"/>
<protein>
    <recommendedName>
        <fullName evidence="3">Phosphatidylglycerol/phosphatidylinositol transfer protein</fullName>
    </recommendedName>
</protein>
<evidence type="ECO:0000256" key="1">
    <source>
        <dbReference type="SAM" id="SignalP"/>
    </source>
</evidence>
<organism evidence="2">
    <name type="scientific">Lichtheimia ramosa</name>
    <dbReference type="NCBI Taxonomy" id="688394"/>
    <lineage>
        <taxon>Eukaryota</taxon>
        <taxon>Fungi</taxon>
        <taxon>Fungi incertae sedis</taxon>
        <taxon>Mucoromycota</taxon>
        <taxon>Mucoromycotina</taxon>
        <taxon>Mucoromycetes</taxon>
        <taxon>Mucorales</taxon>
        <taxon>Lichtheimiaceae</taxon>
        <taxon>Lichtheimia</taxon>
    </lineage>
</organism>
<dbReference type="EMBL" id="LK023313">
    <property type="protein sequence ID" value="CDS03086.1"/>
    <property type="molecule type" value="Genomic_DNA"/>
</dbReference>
<dbReference type="AlphaFoldDB" id="A0A077W7R6"/>
<evidence type="ECO:0000313" key="2">
    <source>
        <dbReference type="EMBL" id="CDS03086.1"/>
    </source>
</evidence>
<proteinExistence type="predicted"/>
<reference evidence="2" key="1">
    <citation type="journal article" date="2014" name="Genome Announc.">
        <title>De novo whole-genome sequence and genome annotation of Lichtheimia ramosa.</title>
        <authorList>
            <person name="Linde J."/>
            <person name="Schwartze V."/>
            <person name="Binder U."/>
            <person name="Lass-Florl C."/>
            <person name="Voigt K."/>
            <person name="Horn F."/>
        </authorList>
    </citation>
    <scope>NUCLEOTIDE SEQUENCE</scope>
    <source>
        <strain evidence="2">JMRC FSU:6197</strain>
    </source>
</reference>
<keyword evidence="1" id="KW-0732">Signal</keyword>
<evidence type="ECO:0008006" key="3">
    <source>
        <dbReference type="Google" id="ProtNLM"/>
    </source>
</evidence>
<gene>
    <name evidence="2" type="ORF">LRAMOSA00488</name>
</gene>